<reference evidence="1 2" key="1">
    <citation type="submission" date="2017-11" db="EMBL/GenBank/DDBJ databases">
        <title>Reclassification of Bisgaard taxon 7 as Conservatibacter flavescens gen. nov., sp. nov.</title>
        <authorList>
            <person name="Christensen H."/>
        </authorList>
    </citation>
    <scope>NUCLEOTIDE SEQUENCE [LARGE SCALE GENOMIC DNA]</scope>
    <source>
        <strain evidence="1 2">7_4</strain>
    </source>
</reference>
<sequence>MKNKQIYAVYKGEKFIFDGTVEDVAETLGIKVASVRKLATPSQQARSKTGITIVKLGAEDDADESV</sequence>
<dbReference type="RefSeq" id="WP_100288119.1">
    <property type="nucleotide sequence ID" value="NZ_PHHA01000003.1"/>
</dbReference>
<name>A0A2M8S4X5_9PAST</name>
<dbReference type="OrthoDB" id="5690571at2"/>
<dbReference type="EMBL" id="PHHA01000003">
    <property type="protein sequence ID" value="PJG86187.1"/>
    <property type="molecule type" value="Genomic_DNA"/>
</dbReference>
<keyword evidence="2" id="KW-1185">Reference proteome</keyword>
<comment type="caution">
    <text evidence="1">The sequence shown here is derived from an EMBL/GenBank/DDBJ whole genome shotgun (WGS) entry which is preliminary data.</text>
</comment>
<gene>
    <name evidence="1" type="ORF">CVP05_03180</name>
</gene>
<protein>
    <submittedName>
        <fullName evidence="1">Uncharacterized protein</fullName>
    </submittedName>
</protein>
<dbReference type="Proteomes" id="UP000229329">
    <property type="component" value="Unassembled WGS sequence"/>
</dbReference>
<organism evidence="1 2">
    <name type="scientific">Conservatibacter flavescens</name>
    <dbReference type="NCBI Taxonomy" id="28161"/>
    <lineage>
        <taxon>Bacteria</taxon>
        <taxon>Pseudomonadati</taxon>
        <taxon>Pseudomonadota</taxon>
        <taxon>Gammaproteobacteria</taxon>
        <taxon>Pasteurellales</taxon>
        <taxon>Pasteurellaceae</taxon>
        <taxon>Conservatibacter</taxon>
    </lineage>
</organism>
<accession>A0A2M8S4X5</accession>
<dbReference type="AlphaFoldDB" id="A0A2M8S4X5"/>
<evidence type="ECO:0000313" key="1">
    <source>
        <dbReference type="EMBL" id="PJG86187.1"/>
    </source>
</evidence>
<evidence type="ECO:0000313" key="2">
    <source>
        <dbReference type="Proteomes" id="UP000229329"/>
    </source>
</evidence>
<proteinExistence type="predicted"/>